<evidence type="ECO:0000256" key="2">
    <source>
        <dbReference type="ARBA" id="ARBA00006543"/>
    </source>
</evidence>
<evidence type="ECO:0000256" key="8">
    <source>
        <dbReference type="ARBA" id="ARBA00032015"/>
    </source>
</evidence>
<reference evidence="11 12" key="1">
    <citation type="submission" date="2015-01" db="EMBL/GenBank/DDBJ databases">
        <title>The Genome Sequence of Exophiala xenobiotica CBS118157.</title>
        <authorList>
            <consortium name="The Broad Institute Genomics Platform"/>
            <person name="Cuomo C."/>
            <person name="de Hoog S."/>
            <person name="Gorbushina A."/>
            <person name="Stielow B."/>
            <person name="Teixiera M."/>
            <person name="Abouelleil A."/>
            <person name="Chapman S.B."/>
            <person name="Priest M."/>
            <person name="Young S.K."/>
            <person name="Wortman J."/>
            <person name="Nusbaum C."/>
            <person name="Birren B."/>
        </authorList>
    </citation>
    <scope>NUCLEOTIDE SEQUENCE [LARGE SCALE GENOMIC DNA]</scope>
    <source>
        <strain evidence="11 12">CBS 118157</strain>
    </source>
</reference>
<dbReference type="RefSeq" id="XP_013313364.1">
    <property type="nucleotide sequence ID" value="XM_013457910.1"/>
</dbReference>
<organism evidence="11 12">
    <name type="scientific">Exophiala xenobiotica</name>
    <dbReference type="NCBI Taxonomy" id="348802"/>
    <lineage>
        <taxon>Eukaryota</taxon>
        <taxon>Fungi</taxon>
        <taxon>Dikarya</taxon>
        <taxon>Ascomycota</taxon>
        <taxon>Pezizomycotina</taxon>
        <taxon>Eurotiomycetes</taxon>
        <taxon>Chaetothyriomycetidae</taxon>
        <taxon>Chaetothyriales</taxon>
        <taxon>Herpotrichiellaceae</taxon>
        <taxon>Exophiala</taxon>
    </lineage>
</organism>
<dbReference type="PANTHER" id="PTHR13224">
    <property type="entry name" value="THYROID HORMONE RECEPTOR-ASSOCIATED PROTEIN-RELATED"/>
    <property type="match status" value="1"/>
</dbReference>
<evidence type="ECO:0000313" key="12">
    <source>
        <dbReference type="Proteomes" id="UP000054342"/>
    </source>
</evidence>
<evidence type="ECO:0000256" key="4">
    <source>
        <dbReference type="ARBA" id="ARBA00023015"/>
    </source>
</evidence>
<evidence type="ECO:0000256" key="6">
    <source>
        <dbReference type="ARBA" id="ARBA00023163"/>
    </source>
</evidence>
<dbReference type="GeneID" id="25330309"/>
<dbReference type="GO" id="GO:0016592">
    <property type="term" value="C:mediator complex"/>
    <property type="evidence" value="ECO:0007669"/>
    <property type="project" value="InterPro"/>
</dbReference>
<feature type="domain" description="Mediator complex subunit Med16 N-terminal" evidence="10">
    <location>
        <begin position="165"/>
        <end position="470"/>
    </location>
</feature>
<keyword evidence="5 9" id="KW-0010">Activator</keyword>
<dbReference type="AlphaFoldDB" id="A0A0D2EDK9"/>
<dbReference type="OrthoDB" id="4139168at2759"/>
<keyword evidence="6 9" id="KW-0804">Transcription</keyword>
<comment type="subcellular location">
    <subcellularLocation>
        <location evidence="1 9">Nucleus</location>
    </subcellularLocation>
</comment>
<proteinExistence type="inferred from homology"/>
<evidence type="ECO:0000256" key="9">
    <source>
        <dbReference type="RuleBase" id="RU364149"/>
    </source>
</evidence>
<evidence type="ECO:0000259" key="10">
    <source>
        <dbReference type="Pfam" id="PF11635"/>
    </source>
</evidence>
<evidence type="ECO:0000256" key="5">
    <source>
        <dbReference type="ARBA" id="ARBA00023159"/>
    </source>
</evidence>
<keyword evidence="7 9" id="KW-0539">Nucleus</keyword>
<evidence type="ECO:0000256" key="1">
    <source>
        <dbReference type="ARBA" id="ARBA00004123"/>
    </source>
</evidence>
<dbReference type="EMBL" id="KN847321">
    <property type="protein sequence ID" value="KIW52780.1"/>
    <property type="molecule type" value="Genomic_DNA"/>
</dbReference>
<dbReference type="GO" id="GO:0045893">
    <property type="term" value="P:positive regulation of DNA-templated transcription"/>
    <property type="evidence" value="ECO:0007669"/>
    <property type="project" value="TreeGrafter"/>
</dbReference>
<name>A0A0D2EDK9_9EURO</name>
<evidence type="ECO:0000313" key="11">
    <source>
        <dbReference type="EMBL" id="KIW52780.1"/>
    </source>
</evidence>
<evidence type="ECO:0000256" key="7">
    <source>
        <dbReference type="ARBA" id="ARBA00023242"/>
    </source>
</evidence>
<comment type="similarity">
    <text evidence="2 9">Belongs to the Mediator complex subunit 16 family.</text>
</comment>
<comment type="function">
    <text evidence="9">Component of the Mediator complex, a coactivator involved in the regulated transcription of nearly all RNA polymerase II-dependent genes. Mediator functions as a bridge to convey information from gene-specific regulatory proteins to the basal RNA polymerase II transcription machinery. Mediator is recruited to promoters by direct interactions with regulatory proteins and serves as a scaffold for the assembly of a functional preinitiation complex with RNA polymerase II and the general transcription factors.</text>
</comment>
<protein>
    <recommendedName>
        <fullName evidence="3 9">Mediator of RNA polymerase II transcription subunit 16</fullName>
    </recommendedName>
    <alternativeName>
        <fullName evidence="8 9">Mediator complex subunit 16</fullName>
    </alternativeName>
</protein>
<dbReference type="HOGENOM" id="CLU_313303_0_0_1"/>
<keyword evidence="4 9" id="KW-0805">Transcription regulation</keyword>
<dbReference type="InterPro" id="IPR021665">
    <property type="entry name" value="Mediator_Med16_N"/>
</dbReference>
<dbReference type="Proteomes" id="UP000054342">
    <property type="component" value="Unassembled WGS sequence"/>
</dbReference>
<gene>
    <name evidence="9" type="primary">MED16</name>
    <name evidence="11" type="ORF">PV05_08401</name>
</gene>
<accession>A0A0D2EDK9</accession>
<keyword evidence="12" id="KW-1185">Reference proteome</keyword>
<sequence>MEQLEPLKQNQLEQTDDFASEAFFDQNTLEQQIQQLDPTNGLNAAANVGPPPDPTIIEQLQRRWFCGYQERVAWSRLGHIATISDDSSKVRVGCLRFSCESKSWELYERVTLPTLFEDAVGLLFSGHGLELAIVDAKGRLCIYHCSHLALNRFMLGKPNNLDEIHDSAQIIGMAWLNQDRQERPRNVVTHATKNDTRWLHTNSRAKPLGPFFSRGLVVVHRSGTVAFWYQRNDGQYLRSAGHLSTTNDMLYSHASLTLTADQKMMIAVHSLEGEISVCYMSIDWNPLKLSENNLPALSFEFVSTKVFAQPPGSPTMPDLYDPDSWHLSHLELMHSPEAEKEPSAQPAVVAILTGINKTVNIGDPGYLAGSMIKKWTLTSVEQKLHPLFESLPTKGSGMTGHVPILTIQAQLEKAEQAIVTVHHVDGIQAFVITTSENRTDFLSSDDFSPLSYAASITETASMAQSGFTYPYTNIYSPAFSINACLRADVGNDDKTQLAAMEFQVQGPTQQPLDPHLDAAIAALNLAFARACWSNASIDDVLMCALHTLPHDTLPSVVMAMYRTLFRDTEFINEKTQGSELERIFHKQVMGRVMAYHALLVAYSPQLTSITTTDGRVGCWSLSAQWAWVASNIRHTATLLFMNLRDVQHASLTVSQDYTDMLCLNIRWGLAVIRWIISAILEVSDRETNPEMFDSKTGRLGDVKGDGSQGLVALVLNIHCSRVFLVAFIRAVRAYAKNAEPKTRHQLQVLQTIQQHTTGKGITFQAIEAILEFRWAAAGDVDGDIAATTVRQLEMMATGVVPESYQGTIKLLLTKLFNSQAGLRAKMLLDRLKLFTDRVDLDYVFLNHDVLGKLPDDVKGRRVIYDVHRKRPILKGVLEPGGTDEPIVRRCLRCGSFSADIVVPPPDWLSKTVGALLTKCVCDGNWVIEPWKKYSGES</sequence>
<dbReference type="PANTHER" id="PTHR13224:SF6">
    <property type="entry name" value="MEDIATOR OF RNA POLYMERASE II TRANSCRIPTION SUBUNIT 16"/>
    <property type="match status" value="1"/>
</dbReference>
<evidence type="ECO:0000256" key="3">
    <source>
        <dbReference type="ARBA" id="ARBA00019614"/>
    </source>
</evidence>
<comment type="subunit">
    <text evidence="9">Component of the Mediator complex.</text>
</comment>
<dbReference type="InterPro" id="IPR048338">
    <property type="entry name" value="Mediator_Med16"/>
</dbReference>
<dbReference type="STRING" id="348802.A0A0D2EDK9"/>
<dbReference type="Pfam" id="PF11635">
    <property type="entry name" value="Med16_N"/>
    <property type="match status" value="1"/>
</dbReference>